<feature type="binding site" evidence="9">
    <location>
        <position position="139"/>
    </location>
    <ligand>
        <name>4-amino-2-methyl-5-(diphosphooxymethyl)pyrimidine</name>
        <dbReference type="ChEBI" id="CHEBI:57841"/>
    </ligand>
</feature>
<dbReference type="CDD" id="cd00564">
    <property type="entry name" value="TMP_TenI"/>
    <property type="match status" value="1"/>
</dbReference>
<dbReference type="InterPro" id="IPR036206">
    <property type="entry name" value="ThiamineP_synth_sf"/>
</dbReference>
<comment type="catalytic activity">
    <reaction evidence="7 9 10">
        <text>2-(2-carboxy-4-methylthiazol-5-yl)ethyl phosphate + 4-amino-2-methyl-5-(diphosphooxymethyl)pyrimidine + 2 H(+) = thiamine phosphate + CO2 + diphosphate</text>
        <dbReference type="Rhea" id="RHEA:47848"/>
        <dbReference type="ChEBI" id="CHEBI:15378"/>
        <dbReference type="ChEBI" id="CHEBI:16526"/>
        <dbReference type="ChEBI" id="CHEBI:33019"/>
        <dbReference type="ChEBI" id="CHEBI:37575"/>
        <dbReference type="ChEBI" id="CHEBI:57841"/>
        <dbReference type="ChEBI" id="CHEBI:62890"/>
        <dbReference type="EC" id="2.5.1.3"/>
    </reaction>
</comment>
<dbReference type="PANTHER" id="PTHR20857">
    <property type="entry name" value="THIAMINE-PHOSPHATE PYROPHOSPHORYLASE"/>
    <property type="match status" value="1"/>
</dbReference>
<evidence type="ECO:0000256" key="10">
    <source>
        <dbReference type="RuleBase" id="RU003826"/>
    </source>
</evidence>
<reference evidence="13 14" key="1">
    <citation type="submission" date="2019-12" db="EMBL/GenBank/DDBJ databases">
        <title>Comparative genomics gives insights into the taxonomy of the Azoarcus-Aromatoleum group and reveals separate origins of nif in the plant-associated Azoarcus and non-plant-associated Aromatoleum sub-groups.</title>
        <authorList>
            <person name="Lafos M."/>
            <person name="Maluk M."/>
            <person name="Batista M."/>
            <person name="Junghare M."/>
            <person name="Carmona M."/>
            <person name="Faoro H."/>
            <person name="Cruz L.M."/>
            <person name="Battistoni F."/>
            <person name="De Souza E."/>
            <person name="Pedrosa F."/>
            <person name="Chen W.-M."/>
            <person name="Poole P.S."/>
            <person name="Dixon R.A."/>
            <person name="James E.K."/>
        </authorList>
    </citation>
    <scope>NUCLEOTIDE SEQUENCE [LARGE SCALE GENOMIC DNA]</scope>
    <source>
        <strain evidence="13 14">PbN1</strain>
    </source>
</reference>
<evidence type="ECO:0000256" key="3">
    <source>
        <dbReference type="ARBA" id="ARBA00022723"/>
    </source>
</evidence>
<evidence type="ECO:0000256" key="9">
    <source>
        <dbReference type="HAMAP-Rule" id="MF_00097"/>
    </source>
</evidence>
<dbReference type="RefSeq" id="WP_169203099.1">
    <property type="nucleotide sequence ID" value="NZ_CP059467.1"/>
</dbReference>
<keyword evidence="2 9" id="KW-0808">Transferase</keyword>
<dbReference type="Proteomes" id="UP000633943">
    <property type="component" value="Unassembled WGS sequence"/>
</dbReference>
<feature type="domain" description="Thiamine phosphate synthase/TenI" evidence="12">
    <location>
        <begin position="9"/>
        <end position="189"/>
    </location>
</feature>
<feature type="binding site" evidence="9">
    <location>
        <begin position="136"/>
        <end position="138"/>
    </location>
    <ligand>
        <name>2-[(2R,5Z)-2-carboxy-4-methylthiazol-5(2H)-ylidene]ethyl phosphate</name>
        <dbReference type="ChEBI" id="CHEBI:62899"/>
    </ligand>
</feature>
<sequence>MPDTRLRGLYLITPDSPDTTTLVAQVERALRGQPALLQYRSKQPDAALRLGQARQIAALCRQAGVPFIVNDSLELALATDADGVHLGREDGDLDAARRALGPGRILGVTCYNEWPRAVAGCAAGADYVAFGAVFPSATKPAAVRAPLELFVRGRRELDVPLAAIGGITLDNAAQVIAAGASLLAVVSDVFDAPDPGARAAAYRTLFDA</sequence>
<keyword evidence="14" id="KW-1185">Reference proteome</keyword>
<protein>
    <recommendedName>
        <fullName evidence="9">Thiamine-phosphate synthase</fullName>
        <shortName evidence="9">TP synthase</shortName>
        <shortName evidence="9">TPS</shortName>
        <ecNumber evidence="9">2.5.1.3</ecNumber>
    </recommendedName>
    <alternativeName>
        <fullName evidence="9">Thiamine-phosphate pyrophosphorylase</fullName>
        <shortName evidence="9">TMP pyrophosphorylase</shortName>
        <shortName evidence="9">TMP-PPase</shortName>
    </alternativeName>
</protein>
<gene>
    <name evidence="9" type="primary">thiE</name>
    <name evidence="13" type="ORF">GPA24_13430</name>
</gene>
<feature type="binding site" evidence="9">
    <location>
        <position position="71"/>
    </location>
    <ligand>
        <name>Mg(2+)</name>
        <dbReference type="ChEBI" id="CHEBI:18420"/>
    </ligand>
</feature>
<comment type="caution">
    <text evidence="13">The sequence shown here is derived from an EMBL/GenBank/DDBJ whole genome shotgun (WGS) entry which is preliminary data.</text>
</comment>
<dbReference type="InterPro" id="IPR013785">
    <property type="entry name" value="Aldolase_TIM"/>
</dbReference>
<comment type="similarity">
    <text evidence="9 10">Belongs to the thiamine-phosphate synthase family.</text>
</comment>
<dbReference type="PANTHER" id="PTHR20857:SF15">
    <property type="entry name" value="THIAMINE-PHOSPHATE SYNTHASE"/>
    <property type="match status" value="1"/>
</dbReference>
<dbReference type="EMBL" id="WTVP01000038">
    <property type="protein sequence ID" value="NMG16527.1"/>
    <property type="molecule type" value="Genomic_DNA"/>
</dbReference>
<dbReference type="EC" id="2.5.1.3" evidence="9"/>
<comment type="catalytic activity">
    <reaction evidence="8 9 10">
        <text>2-[(2R,5Z)-2-carboxy-4-methylthiazol-5(2H)-ylidene]ethyl phosphate + 4-amino-2-methyl-5-(diphosphooxymethyl)pyrimidine + 2 H(+) = thiamine phosphate + CO2 + diphosphate</text>
        <dbReference type="Rhea" id="RHEA:47844"/>
        <dbReference type="ChEBI" id="CHEBI:15378"/>
        <dbReference type="ChEBI" id="CHEBI:16526"/>
        <dbReference type="ChEBI" id="CHEBI:33019"/>
        <dbReference type="ChEBI" id="CHEBI:37575"/>
        <dbReference type="ChEBI" id="CHEBI:57841"/>
        <dbReference type="ChEBI" id="CHEBI:62899"/>
        <dbReference type="EC" id="2.5.1.3"/>
    </reaction>
</comment>
<proteinExistence type="inferred from homology"/>
<keyword evidence="5 9" id="KW-0784">Thiamine biosynthesis</keyword>
<comment type="function">
    <text evidence="9">Condenses 4-methyl-5-(beta-hydroxyethyl)thiazole monophosphate (THZ-P) and 2-methyl-4-amino-5-hydroxymethyl pyrimidine pyrophosphate (HMP-PP) to form thiamine monophosphate (TMP).</text>
</comment>
<evidence type="ECO:0000256" key="7">
    <source>
        <dbReference type="ARBA" id="ARBA00047851"/>
    </source>
</evidence>
<dbReference type="Pfam" id="PF02581">
    <property type="entry name" value="TMP-TENI"/>
    <property type="match status" value="1"/>
</dbReference>
<comment type="cofactor">
    <cofactor evidence="9">
        <name>Mg(2+)</name>
        <dbReference type="ChEBI" id="CHEBI:18420"/>
    </cofactor>
    <text evidence="9">Binds 1 Mg(2+) ion per subunit.</text>
</comment>
<evidence type="ECO:0000259" key="12">
    <source>
        <dbReference type="Pfam" id="PF02581"/>
    </source>
</evidence>
<evidence type="ECO:0000256" key="6">
    <source>
        <dbReference type="ARBA" id="ARBA00047334"/>
    </source>
</evidence>
<dbReference type="SUPFAM" id="SSF51391">
    <property type="entry name" value="Thiamin phosphate synthase"/>
    <property type="match status" value="1"/>
</dbReference>
<accession>A0ABX1NX79</accession>
<evidence type="ECO:0000256" key="5">
    <source>
        <dbReference type="ARBA" id="ARBA00022977"/>
    </source>
</evidence>
<evidence type="ECO:0000256" key="1">
    <source>
        <dbReference type="ARBA" id="ARBA00005165"/>
    </source>
</evidence>
<name>A0ABX1NX79_9RHOO</name>
<feature type="binding site" evidence="9">
    <location>
        <begin position="38"/>
        <end position="42"/>
    </location>
    <ligand>
        <name>4-amino-2-methyl-5-(diphosphooxymethyl)pyrimidine</name>
        <dbReference type="ChEBI" id="CHEBI:57841"/>
    </ligand>
</feature>
<evidence type="ECO:0000256" key="4">
    <source>
        <dbReference type="ARBA" id="ARBA00022842"/>
    </source>
</evidence>
<evidence type="ECO:0000313" key="14">
    <source>
        <dbReference type="Proteomes" id="UP000633943"/>
    </source>
</evidence>
<keyword evidence="4 9" id="KW-0460">Magnesium</keyword>
<evidence type="ECO:0000313" key="13">
    <source>
        <dbReference type="EMBL" id="NMG16527.1"/>
    </source>
</evidence>
<feature type="binding site" evidence="9">
    <location>
        <begin position="186"/>
        <end position="187"/>
    </location>
    <ligand>
        <name>2-[(2R,5Z)-2-carboxy-4-methylthiazol-5(2H)-ylidene]ethyl phosphate</name>
        <dbReference type="ChEBI" id="CHEBI:62899"/>
    </ligand>
</feature>
<dbReference type="InterPro" id="IPR022998">
    <property type="entry name" value="ThiamineP_synth_TenI"/>
</dbReference>
<dbReference type="Gene3D" id="3.20.20.70">
    <property type="entry name" value="Aldolase class I"/>
    <property type="match status" value="1"/>
</dbReference>
<feature type="binding site" evidence="9">
    <location>
        <position position="90"/>
    </location>
    <ligand>
        <name>Mg(2+)</name>
        <dbReference type="ChEBI" id="CHEBI:18420"/>
    </ligand>
</feature>
<comment type="catalytic activity">
    <reaction evidence="6 9 10">
        <text>4-methyl-5-(2-phosphooxyethyl)-thiazole + 4-amino-2-methyl-5-(diphosphooxymethyl)pyrimidine + H(+) = thiamine phosphate + diphosphate</text>
        <dbReference type="Rhea" id="RHEA:22328"/>
        <dbReference type="ChEBI" id="CHEBI:15378"/>
        <dbReference type="ChEBI" id="CHEBI:33019"/>
        <dbReference type="ChEBI" id="CHEBI:37575"/>
        <dbReference type="ChEBI" id="CHEBI:57841"/>
        <dbReference type="ChEBI" id="CHEBI:58296"/>
        <dbReference type="EC" id="2.5.1.3"/>
    </reaction>
</comment>
<keyword evidence="3 9" id="KW-0479">Metal-binding</keyword>
<dbReference type="GO" id="GO:0004789">
    <property type="term" value="F:thiamine-phosphate diphosphorylase activity"/>
    <property type="evidence" value="ECO:0007669"/>
    <property type="project" value="UniProtKB-EC"/>
</dbReference>
<dbReference type="InterPro" id="IPR034291">
    <property type="entry name" value="TMP_synthase"/>
</dbReference>
<organism evidence="13 14">
    <name type="scientific">Aromatoleum bremense</name>
    <dbReference type="NCBI Taxonomy" id="76115"/>
    <lineage>
        <taxon>Bacteria</taxon>
        <taxon>Pseudomonadati</taxon>
        <taxon>Pseudomonadota</taxon>
        <taxon>Betaproteobacteria</taxon>
        <taxon>Rhodocyclales</taxon>
        <taxon>Rhodocyclaceae</taxon>
        <taxon>Aromatoleum</taxon>
    </lineage>
</organism>
<evidence type="ECO:0000256" key="8">
    <source>
        <dbReference type="ARBA" id="ARBA00047883"/>
    </source>
</evidence>
<evidence type="ECO:0000256" key="2">
    <source>
        <dbReference type="ARBA" id="ARBA00022679"/>
    </source>
</evidence>
<feature type="binding site" evidence="9">
    <location>
        <position position="166"/>
    </location>
    <ligand>
        <name>2-[(2R,5Z)-2-carboxy-4-methylthiazol-5(2H)-ylidene]ethyl phosphate</name>
        <dbReference type="ChEBI" id="CHEBI:62899"/>
    </ligand>
</feature>
<evidence type="ECO:0000256" key="11">
    <source>
        <dbReference type="RuleBase" id="RU004253"/>
    </source>
</evidence>
<dbReference type="NCBIfam" id="TIGR00693">
    <property type="entry name" value="thiE"/>
    <property type="match status" value="1"/>
</dbReference>
<feature type="binding site" evidence="9">
    <location>
        <position position="109"/>
    </location>
    <ligand>
        <name>4-amino-2-methyl-5-(diphosphooxymethyl)pyrimidine</name>
        <dbReference type="ChEBI" id="CHEBI:57841"/>
    </ligand>
</feature>
<comment type="pathway">
    <text evidence="1 9 11">Cofactor biosynthesis; thiamine diphosphate biosynthesis; thiamine phosphate from 4-amino-2-methyl-5-diphosphomethylpyrimidine and 4-methyl-5-(2-phosphoethyl)-thiazole: step 1/1.</text>
</comment>
<feature type="binding site" evidence="9">
    <location>
        <position position="70"/>
    </location>
    <ligand>
        <name>4-amino-2-methyl-5-(diphosphooxymethyl)pyrimidine</name>
        <dbReference type="ChEBI" id="CHEBI:57841"/>
    </ligand>
</feature>
<dbReference type="HAMAP" id="MF_00097">
    <property type="entry name" value="TMP_synthase"/>
    <property type="match status" value="1"/>
</dbReference>